<comment type="subcellular location">
    <subcellularLocation>
        <location evidence="1">Membrane</location>
        <topology evidence="1">Single-pass type II membrane protein</topology>
    </subcellularLocation>
</comment>
<evidence type="ECO:0000256" key="3">
    <source>
        <dbReference type="ARBA" id="ARBA00022676"/>
    </source>
</evidence>
<reference evidence="14" key="1">
    <citation type="submission" date="2017-02" db="UniProtKB">
        <authorList>
            <consortium name="WormBaseParasite"/>
        </authorList>
    </citation>
    <scope>IDENTIFICATION</scope>
</reference>
<comment type="pathway">
    <text evidence="2">Protein modification; protein glycosylation.</text>
</comment>
<dbReference type="Proteomes" id="UP000271162">
    <property type="component" value="Unassembled WGS sequence"/>
</dbReference>
<comment type="similarity">
    <text evidence="10">Belongs to the glycosyltransferase 14 family.</text>
</comment>
<feature type="transmembrane region" description="Helical" evidence="11">
    <location>
        <begin position="177"/>
        <end position="197"/>
    </location>
</feature>
<dbReference type="PANTHER" id="PTHR19297:SF185">
    <property type="entry name" value="BETA-1,3-GALACTOSYL-O-GLYCOSYL-GLYCOPROTEIN BETA-1,6-N-ACETYLGLUCOSAMINYLTRANSFERASE 3"/>
    <property type="match status" value="1"/>
</dbReference>
<protein>
    <submittedName>
        <fullName evidence="14">Glyco_trans_2-like domain-containing protein</fullName>
    </submittedName>
</protein>
<evidence type="ECO:0000313" key="12">
    <source>
        <dbReference type="EMBL" id="VDL79815.1"/>
    </source>
</evidence>
<evidence type="ECO:0000256" key="1">
    <source>
        <dbReference type="ARBA" id="ARBA00004606"/>
    </source>
</evidence>
<organism evidence="14">
    <name type="scientific">Nippostrongylus brasiliensis</name>
    <name type="common">Rat hookworm</name>
    <dbReference type="NCBI Taxonomy" id="27835"/>
    <lineage>
        <taxon>Eukaryota</taxon>
        <taxon>Metazoa</taxon>
        <taxon>Ecdysozoa</taxon>
        <taxon>Nematoda</taxon>
        <taxon>Chromadorea</taxon>
        <taxon>Rhabditida</taxon>
        <taxon>Rhabditina</taxon>
        <taxon>Rhabditomorpha</taxon>
        <taxon>Strongyloidea</taxon>
        <taxon>Heligmosomidae</taxon>
        <taxon>Nippostrongylus</taxon>
    </lineage>
</organism>
<feature type="transmembrane region" description="Helical" evidence="11">
    <location>
        <begin position="209"/>
        <end position="230"/>
    </location>
</feature>
<dbReference type="WBParaSite" id="NBR_0001621901-mRNA-1">
    <property type="protein sequence ID" value="NBR_0001621901-mRNA-1"/>
    <property type="gene ID" value="NBR_0001621901"/>
</dbReference>
<keyword evidence="6" id="KW-0735">Signal-anchor</keyword>
<accession>A0A0N4YH99</accession>
<evidence type="ECO:0000313" key="14">
    <source>
        <dbReference type="WBParaSite" id="NBR_0001621901-mRNA-1"/>
    </source>
</evidence>
<evidence type="ECO:0000256" key="5">
    <source>
        <dbReference type="ARBA" id="ARBA00022692"/>
    </source>
</evidence>
<dbReference type="STRING" id="27835.A0A0N4YH99"/>
<evidence type="ECO:0000256" key="10">
    <source>
        <dbReference type="ARBA" id="ARBA00038150"/>
    </source>
</evidence>
<evidence type="ECO:0000256" key="9">
    <source>
        <dbReference type="ARBA" id="ARBA00023180"/>
    </source>
</evidence>
<name>A0A0N4YH99_NIPBR</name>
<feature type="transmembrane region" description="Helical" evidence="11">
    <location>
        <begin position="251"/>
        <end position="273"/>
    </location>
</feature>
<evidence type="ECO:0000256" key="8">
    <source>
        <dbReference type="ARBA" id="ARBA00023136"/>
    </source>
</evidence>
<gene>
    <name evidence="12" type="ORF">NBR_LOCUS16220</name>
</gene>
<keyword evidence="9" id="KW-0325">Glycoprotein</keyword>
<dbReference type="AlphaFoldDB" id="A0A0N4YH99"/>
<proteinExistence type="inferred from homology"/>
<reference evidence="12 13" key="2">
    <citation type="submission" date="2018-11" db="EMBL/GenBank/DDBJ databases">
        <authorList>
            <consortium name="Pathogen Informatics"/>
        </authorList>
    </citation>
    <scope>NUCLEOTIDE SEQUENCE [LARGE SCALE GENOMIC DNA]</scope>
</reference>
<evidence type="ECO:0000256" key="6">
    <source>
        <dbReference type="ARBA" id="ARBA00022968"/>
    </source>
</evidence>
<evidence type="ECO:0000256" key="11">
    <source>
        <dbReference type="SAM" id="Phobius"/>
    </source>
</evidence>
<dbReference type="InterPro" id="IPR003406">
    <property type="entry name" value="Glyco_trans_14"/>
</dbReference>
<evidence type="ECO:0000256" key="2">
    <source>
        <dbReference type="ARBA" id="ARBA00004922"/>
    </source>
</evidence>
<keyword evidence="4" id="KW-0808">Transferase</keyword>
<dbReference type="EMBL" id="UYSL01022095">
    <property type="protein sequence ID" value="VDL79815.1"/>
    <property type="molecule type" value="Genomic_DNA"/>
</dbReference>
<feature type="transmembrane region" description="Helical" evidence="11">
    <location>
        <begin position="152"/>
        <end position="170"/>
    </location>
</feature>
<sequence length="575" mass="66543">MYLGVQPLAFLFDNIRSANSTATMTSKPALRPVKMEYHADSPEKKPNNKSFIERLYAALISPLSDTEPHPIKVRLINGWHDFTSEKINIVVCNFLYDKTRYFAKLANYLNTQNRFRWKELETITGFRREHLFYALCAIFCYLLIQGNSLPVVYSLVVLVFPAVCTLLALNDQQLEGAIFWLKYWVVYAMITTLGKVVKRPPPESNDLSWMEIVFFAVCLIPSTYLVDIMISSISPILFNERPLSLEEQEYPLAYGIIVYMNAVQILFELAAFYHPQNEYCIAVSGSAEEYVQEFMLYVENCFPNIHVLTRPPINWGEFEIINTTFACLQQLQKSDKPWKYYQYLSGVDVPLRTNLEMVKIFKRLNDTVNAYVEPYPLDRLKTRKASHSPLPLIKSPLSVLLPRKTVEELVKASLTRELLDYLTPTFIADESFWGTMLGNPLEFNVSGSFNARQMIAFKELYQLEDPVGFEKYSTRKVAMNGYISRYQVWTTEQCKGKIVHFSCVYGVEDLPVIVKQHYLVAHKFYIDYQPAAYFCMLKRIRKRTHTPEPFDASIYAEIPLVEFSRGVAFSNLTHP</sequence>
<dbReference type="Pfam" id="PF02485">
    <property type="entry name" value="Branch"/>
    <property type="match status" value="1"/>
</dbReference>
<evidence type="ECO:0000256" key="7">
    <source>
        <dbReference type="ARBA" id="ARBA00022989"/>
    </source>
</evidence>
<dbReference type="PANTHER" id="PTHR19297">
    <property type="entry name" value="GLYCOSYLTRANSFERASE 14 FAMILY MEMBER"/>
    <property type="match status" value="1"/>
</dbReference>
<dbReference type="GO" id="GO:0016020">
    <property type="term" value="C:membrane"/>
    <property type="evidence" value="ECO:0007669"/>
    <property type="project" value="UniProtKB-SubCell"/>
</dbReference>
<keyword evidence="5 11" id="KW-0812">Transmembrane</keyword>
<evidence type="ECO:0000313" key="13">
    <source>
        <dbReference type="Proteomes" id="UP000271162"/>
    </source>
</evidence>
<dbReference type="GO" id="GO:0008375">
    <property type="term" value="F:acetylglucosaminyltransferase activity"/>
    <property type="evidence" value="ECO:0007669"/>
    <property type="project" value="TreeGrafter"/>
</dbReference>
<keyword evidence="8 11" id="KW-0472">Membrane</keyword>
<keyword evidence="13" id="KW-1185">Reference proteome</keyword>
<keyword evidence="7 11" id="KW-1133">Transmembrane helix</keyword>
<evidence type="ECO:0000256" key="4">
    <source>
        <dbReference type="ARBA" id="ARBA00022679"/>
    </source>
</evidence>
<keyword evidence="3" id="KW-0328">Glycosyltransferase</keyword>